<evidence type="ECO:0000313" key="6">
    <source>
        <dbReference type="Proteomes" id="UP000502005"/>
    </source>
</evidence>
<organism evidence="5 6">
    <name type="scientific">Pantoea cypripedii</name>
    <name type="common">Pectobacterium cypripedii</name>
    <name type="synonym">Erwinia cypripedii</name>
    <dbReference type="NCBI Taxonomy" id="55209"/>
    <lineage>
        <taxon>Bacteria</taxon>
        <taxon>Pseudomonadati</taxon>
        <taxon>Pseudomonadota</taxon>
        <taxon>Gammaproteobacteria</taxon>
        <taxon>Enterobacterales</taxon>
        <taxon>Erwiniaceae</taxon>
        <taxon>Pantoea</taxon>
    </lineage>
</organism>
<dbReference type="Gene3D" id="3.40.50.2300">
    <property type="match status" value="2"/>
</dbReference>
<dbReference type="InterPro" id="IPR025997">
    <property type="entry name" value="SBP_2_dom"/>
</dbReference>
<dbReference type="GO" id="GO:0030313">
    <property type="term" value="C:cell envelope"/>
    <property type="evidence" value="ECO:0007669"/>
    <property type="project" value="UniProtKB-SubCell"/>
</dbReference>
<dbReference type="GO" id="GO:0055085">
    <property type="term" value="P:transmembrane transport"/>
    <property type="evidence" value="ECO:0007669"/>
    <property type="project" value="UniProtKB-ARBA"/>
</dbReference>
<sequence>MSFLIASTIVISGFTILNAAKAETDKPVIGLSNSYYGNTWRRQMVNSFEEEAKKAKEQGLIADYVVFNSDGTAAQQSSQVAQLILKGVNAIAIDAASETALNGVIEKACKAGIKVVSFDSVASAKCNTQLPFDFAGYKREQTEATLKQINYKGNVIIVRGVKGNVPDMLISSAQNEILKKYPDVKVVATVYGQATASVAQSAVTNVLPSLPHVDAVLAQGGSDDIGIAQAFEQFGGSYKTKMPVIEGGGSSNFIHWWAKQREANGYSTTSMNVTPGVGGAAFWLAYEMAIGTKVPAKMIMPVVTVTNDTLSQFTHLPDGVIVSPSYDLTWVKSNLLQPK</sequence>
<dbReference type="InterPro" id="IPR028082">
    <property type="entry name" value="Peripla_BP_I"/>
</dbReference>
<evidence type="ECO:0000256" key="1">
    <source>
        <dbReference type="ARBA" id="ARBA00004196"/>
    </source>
</evidence>
<evidence type="ECO:0000313" key="5">
    <source>
        <dbReference type="EMBL" id="QGY32912.1"/>
    </source>
</evidence>
<protein>
    <submittedName>
        <fullName evidence="5">Sugar ABC transporter substrate-binding protein</fullName>
    </submittedName>
</protein>
<reference evidence="5 6" key="1">
    <citation type="submission" date="2017-11" db="EMBL/GenBank/DDBJ databases">
        <title>Genome sequence of Pantoea cypripedii NE1.</title>
        <authorList>
            <person name="Nascimento F.X."/>
        </authorList>
    </citation>
    <scope>NUCLEOTIDE SEQUENCE [LARGE SCALE GENOMIC DNA]</scope>
    <source>
        <strain evidence="5 6">NE1</strain>
        <plasmid evidence="6">pne1b</plasmid>
    </source>
</reference>
<geneLocation type="plasmid" evidence="6">
    <name>pne1b</name>
</geneLocation>
<evidence type="ECO:0000256" key="2">
    <source>
        <dbReference type="ARBA" id="ARBA00007639"/>
    </source>
</evidence>
<dbReference type="CDD" id="cd19997">
    <property type="entry name" value="PBP1_ABC_sugar_binding-like"/>
    <property type="match status" value="1"/>
</dbReference>
<proteinExistence type="inferred from homology"/>
<accession>A0A6B9G8R3</accession>
<dbReference type="EMBL" id="CP024770">
    <property type="protein sequence ID" value="QGY32912.1"/>
    <property type="molecule type" value="Genomic_DNA"/>
</dbReference>
<dbReference type="RefSeq" id="WP_208719581.1">
    <property type="nucleotide sequence ID" value="NZ_CP024770.1"/>
</dbReference>
<dbReference type="SUPFAM" id="SSF53822">
    <property type="entry name" value="Periplasmic binding protein-like I"/>
    <property type="match status" value="1"/>
</dbReference>
<gene>
    <name evidence="5" type="ORF">CUN67_28675</name>
</gene>
<comment type="similarity">
    <text evidence="2">Belongs to the bacterial solute-binding protein 2 family.</text>
</comment>
<keyword evidence="5" id="KW-0614">Plasmid</keyword>
<evidence type="ECO:0000259" key="4">
    <source>
        <dbReference type="Pfam" id="PF13407"/>
    </source>
</evidence>
<evidence type="ECO:0000256" key="3">
    <source>
        <dbReference type="ARBA" id="ARBA00022729"/>
    </source>
</evidence>
<keyword evidence="3" id="KW-0732">Signal</keyword>
<dbReference type="Pfam" id="PF13407">
    <property type="entry name" value="Peripla_BP_4"/>
    <property type="match status" value="1"/>
</dbReference>
<dbReference type="PANTHER" id="PTHR46847:SF1">
    <property type="entry name" value="D-ALLOSE-BINDING PERIPLASMIC PROTEIN-RELATED"/>
    <property type="match status" value="1"/>
</dbReference>
<dbReference type="AlphaFoldDB" id="A0A6B9G8R3"/>
<dbReference type="PANTHER" id="PTHR46847">
    <property type="entry name" value="D-ALLOSE-BINDING PERIPLASMIC PROTEIN-RELATED"/>
    <property type="match status" value="1"/>
</dbReference>
<comment type="subcellular location">
    <subcellularLocation>
        <location evidence="1">Cell envelope</location>
    </subcellularLocation>
</comment>
<dbReference type="Proteomes" id="UP000502005">
    <property type="component" value="Plasmid pNE1B"/>
</dbReference>
<feature type="domain" description="Periplasmic binding protein" evidence="4">
    <location>
        <begin position="29"/>
        <end position="292"/>
    </location>
</feature>
<dbReference type="GO" id="GO:0030246">
    <property type="term" value="F:carbohydrate binding"/>
    <property type="evidence" value="ECO:0007669"/>
    <property type="project" value="UniProtKB-ARBA"/>
</dbReference>
<name>A0A6B9G8R3_PANCY</name>